<sequence length="431" mass="47974">MCSPYARSVSPPPNLPAKLRRKSSSASINAPSSFNTDDEDLDSPSPSSPLPSSSPLQTPICSSPPTYIATRYSHSYITLENSPYGTHMEFDDPPSSPTPLYPRGRSSKQASHQRVTSVLNKHGRYLGSEDDVLDYQPRSKHNSDVRLSPPSPAHDLPEDNGCDLEGMNIHLRETYFATSSERGRWKSSPIIPRTSAAKPYMSGPIRPYRGQSTPVKSTPNTKSSLLEFREFVRRQSTSGVIEDPLRSPFLAASDHNDSEVYRNSSPLPPSSPPTSPMSLALSQPDDCVFINDDMNLDDDCSSDDVRVCSLISPSRPVIEHSRCSSTSSSKIRFLSIQKMFCHVMLPSPTPSARSLRNTRQTQPRTHGPLPVQTRQPVSFLSFRPLCLFPSTLLPQLLPLRSRFHDRVQTRLHTFHWGLAHTPISHLLSHLR</sequence>
<keyword evidence="3" id="KW-1185">Reference proteome</keyword>
<accession>A0A1B7N7W1</accession>
<evidence type="ECO:0000313" key="3">
    <source>
        <dbReference type="Proteomes" id="UP000092154"/>
    </source>
</evidence>
<feature type="compositionally biased region" description="Low complexity" evidence="1">
    <location>
        <begin position="24"/>
        <end position="33"/>
    </location>
</feature>
<feature type="region of interest" description="Disordered" evidence="1">
    <location>
        <begin position="1"/>
        <end position="64"/>
    </location>
</feature>
<feature type="compositionally biased region" description="Polar residues" evidence="1">
    <location>
        <begin position="210"/>
        <end position="221"/>
    </location>
</feature>
<evidence type="ECO:0000256" key="1">
    <source>
        <dbReference type="SAM" id="MobiDB-lite"/>
    </source>
</evidence>
<dbReference type="InParanoid" id="A0A1B7N7W1"/>
<name>A0A1B7N7W1_9AGAM</name>
<feature type="region of interest" description="Disordered" evidence="1">
    <location>
        <begin position="195"/>
        <end position="221"/>
    </location>
</feature>
<dbReference type="OrthoDB" id="5348546at2759"/>
<proteinExistence type="predicted"/>
<gene>
    <name evidence="2" type="ORF">K503DRAFT_565649</name>
</gene>
<reference evidence="2 3" key="1">
    <citation type="submission" date="2016-06" db="EMBL/GenBank/DDBJ databases">
        <title>Comparative genomics of the ectomycorrhizal sister species Rhizopogon vinicolor and Rhizopogon vesiculosus (Basidiomycota: Boletales) reveals a divergence of the mating type B locus.</title>
        <authorList>
            <consortium name="DOE Joint Genome Institute"/>
            <person name="Mujic A.B."/>
            <person name="Kuo A."/>
            <person name="Tritt A."/>
            <person name="Lipzen A."/>
            <person name="Chen C."/>
            <person name="Johnson J."/>
            <person name="Sharma A."/>
            <person name="Barry K."/>
            <person name="Grigoriev I.V."/>
            <person name="Spatafora J.W."/>
        </authorList>
    </citation>
    <scope>NUCLEOTIDE SEQUENCE [LARGE SCALE GENOMIC DNA]</scope>
    <source>
        <strain evidence="2 3">AM-OR11-026</strain>
    </source>
</reference>
<feature type="region of interest" description="Disordered" evidence="1">
    <location>
        <begin position="256"/>
        <end position="279"/>
    </location>
</feature>
<feature type="compositionally biased region" description="Polar residues" evidence="1">
    <location>
        <begin position="350"/>
        <end position="364"/>
    </location>
</feature>
<protein>
    <submittedName>
        <fullName evidence="2">Uncharacterized protein</fullName>
    </submittedName>
</protein>
<evidence type="ECO:0000313" key="2">
    <source>
        <dbReference type="EMBL" id="OAX40930.1"/>
    </source>
</evidence>
<feature type="region of interest" description="Disordered" evidence="1">
    <location>
        <begin position="350"/>
        <end position="370"/>
    </location>
</feature>
<dbReference type="EMBL" id="KV448196">
    <property type="protein sequence ID" value="OAX40930.1"/>
    <property type="molecule type" value="Genomic_DNA"/>
</dbReference>
<dbReference type="Proteomes" id="UP000092154">
    <property type="component" value="Unassembled WGS sequence"/>
</dbReference>
<feature type="region of interest" description="Disordered" evidence="1">
    <location>
        <begin position="82"/>
        <end position="159"/>
    </location>
</feature>
<feature type="compositionally biased region" description="Pro residues" evidence="1">
    <location>
        <begin position="266"/>
        <end position="275"/>
    </location>
</feature>
<feature type="compositionally biased region" description="Polar residues" evidence="1">
    <location>
        <begin position="107"/>
        <end position="119"/>
    </location>
</feature>
<dbReference type="AlphaFoldDB" id="A0A1B7N7W1"/>
<organism evidence="2 3">
    <name type="scientific">Rhizopogon vinicolor AM-OR11-026</name>
    <dbReference type="NCBI Taxonomy" id="1314800"/>
    <lineage>
        <taxon>Eukaryota</taxon>
        <taxon>Fungi</taxon>
        <taxon>Dikarya</taxon>
        <taxon>Basidiomycota</taxon>
        <taxon>Agaricomycotina</taxon>
        <taxon>Agaricomycetes</taxon>
        <taxon>Agaricomycetidae</taxon>
        <taxon>Boletales</taxon>
        <taxon>Suillineae</taxon>
        <taxon>Rhizopogonaceae</taxon>
        <taxon>Rhizopogon</taxon>
    </lineage>
</organism>
<dbReference type="STRING" id="1314800.A0A1B7N7W1"/>